<evidence type="ECO:0000256" key="2">
    <source>
        <dbReference type="ARBA" id="ARBA00005155"/>
    </source>
</evidence>
<dbReference type="PROSITE" id="PS51918">
    <property type="entry name" value="RADICAL_SAM"/>
    <property type="match status" value="1"/>
</dbReference>
<dbReference type="InterPro" id="IPR003731">
    <property type="entry name" value="Di-Nase_FeMo-co_biosynth"/>
</dbReference>
<dbReference type="InterPro" id="IPR007197">
    <property type="entry name" value="rSAM"/>
</dbReference>
<evidence type="ECO:0000256" key="8">
    <source>
        <dbReference type="ARBA" id="ARBA00023014"/>
    </source>
</evidence>
<dbReference type="EMBL" id="MJAT01000037">
    <property type="protein sequence ID" value="OEH84676.1"/>
    <property type="molecule type" value="Genomic_DNA"/>
</dbReference>
<accession>A0A1E5L3M3</accession>
<dbReference type="InterPro" id="IPR058240">
    <property type="entry name" value="rSAM_sf"/>
</dbReference>
<evidence type="ECO:0000256" key="6">
    <source>
        <dbReference type="ARBA" id="ARBA00022723"/>
    </source>
</evidence>
<dbReference type="PANTHER" id="PTHR43787:SF13">
    <property type="entry name" value="FEMO COFACTOR BIOSYNTHESIS PROTEIN NIFB"/>
    <property type="match status" value="1"/>
</dbReference>
<reference evidence="12 13" key="1">
    <citation type="submission" date="2016-09" db="EMBL/GenBank/DDBJ databases">
        <title>Desulfuribacillus arsenicus sp. nov., an obligately anaerobic, dissimilatory arsenic- and antimonate-reducing bacterium isolated from anoxic sediments.</title>
        <authorList>
            <person name="Abin C.A."/>
            <person name="Hollibaugh J.T."/>
        </authorList>
    </citation>
    <scope>NUCLEOTIDE SEQUENCE [LARGE SCALE GENOMIC DNA]</scope>
    <source>
        <strain evidence="12 13">MLFW-2</strain>
    </source>
</reference>
<dbReference type="OrthoDB" id="9764725at2"/>
<gene>
    <name evidence="12" type="ORF">BHU72_09100</name>
</gene>
<evidence type="ECO:0000256" key="5">
    <source>
        <dbReference type="ARBA" id="ARBA00022691"/>
    </source>
</evidence>
<comment type="caution">
    <text evidence="12">The sequence shown here is derived from an EMBL/GenBank/DDBJ whole genome shotgun (WGS) entry which is preliminary data.</text>
</comment>
<evidence type="ECO:0000256" key="7">
    <source>
        <dbReference type="ARBA" id="ARBA00023004"/>
    </source>
</evidence>
<evidence type="ECO:0000256" key="9">
    <source>
        <dbReference type="ARBA" id="ARBA00023231"/>
    </source>
</evidence>
<feature type="domain" description="Radical SAM core" evidence="11">
    <location>
        <begin position="16"/>
        <end position="274"/>
    </location>
</feature>
<dbReference type="Gene3D" id="3.20.20.70">
    <property type="entry name" value="Aldolase class I"/>
    <property type="match status" value="1"/>
</dbReference>
<dbReference type="SFLD" id="SFLDF00281">
    <property type="entry name" value="FeMo_cofactor_biosynthesis_pro"/>
    <property type="match status" value="1"/>
</dbReference>
<dbReference type="Proteomes" id="UP000095255">
    <property type="component" value="Unassembled WGS sequence"/>
</dbReference>
<comment type="cofactor">
    <cofactor evidence="1">
        <name>[4Fe-4S] cluster</name>
        <dbReference type="ChEBI" id="CHEBI:49883"/>
    </cofactor>
</comment>
<dbReference type="PANTHER" id="PTHR43787">
    <property type="entry name" value="FEMO COFACTOR BIOSYNTHESIS PROTEIN NIFB-RELATED"/>
    <property type="match status" value="1"/>
</dbReference>
<keyword evidence="4" id="KW-0004">4Fe-4S</keyword>
<dbReference type="GO" id="GO:0051539">
    <property type="term" value="F:4 iron, 4 sulfur cluster binding"/>
    <property type="evidence" value="ECO:0007669"/>
    <property type="project" value="UniProtKB-KW"/>
</dbReference>
<dbReference type="GO" id="GO:0016829">
    <property type="term" value="F:lyase activity"/>
    <property type="evidence" value="ECO:0007669"/>
    <property type="project" value="UniProtKB-KW"/>
</dbReference>
<dbReference type="GO" id="GO:0046872">
    <property type="term" value="F:metal ion binding"/>
    <property type="evidence" value="ECO:0007669"/>
    <property type="project" value="UniProtKB-KW"/>
</dbReference>
<dbReference type="InterPro" id="IPR036105">
    <property type="entry name" value="DiNase_FeMo-co_biosyn_sf"/>
</dbReference>
<keyword evidence="13" id="KW-1185">Reference proteome</keyword>
<sequence length="445" mass="49903">MACSTEKHPCYSADAHHKFARMHLPVAPKCNISCNYCNRKFDCMNESRPGVTSELLDPNEALFKFQVVKEKIPQLSVVGIAGPGDALANWKNTKQTISLIKESIEQQNPLKSSCGEADDDSEIIFCLSTNGLMLPLYAQEIVDLGINHVTITINTLDAEIGAKIYKHIVWNGVVYKGEEASKILINNQLHGLEFLAQQGVLVKVNIVMIKGVNDHHIPEVVKKVKQLGAFMTNIMPLIPAPGSVFEDHPQTSMKEIVQMRKDCELDLQQMHHCKQCRADAIGLLGEDRSIEFRDLCKKKAAEKTAENEIKVAQQEVAAITEAFDSSAESKKDETYKVAVATKSGIIVDLHFGHAEEFAIYQYKNQQFLLLEKRKVSKYCNGEDECKEDKRKQMVNMLRDCDAVLSLRIGHSAEQNLVNHGICSFQHYETIEKSLAYVVENLKKAN</sequence>
<dbReference type="SFLD" id="SFLDG01067">
    <property type="entry name" value="SPASM/twitch_domain_containing"/>
    <property type="match status" value="1"/>
</dbReference>
<evidence type="ECO:0000313" key="13">
    <source>
        <dbReference type="Proteomes" id="UP000095255"/>
    </source>
</evidence>
<dbReference type="Gene3D" id="3.30.420.130">
    <property type="entry name" value="Dinitrogenase iron-molybdenum cofactor biosynthesis domain"/>
    <property type="match status" value="1"/>
</dbReference>
<keyword evidence="6" id="KW-0479">Metal-binding</keyword>
<dbReference type="AlphaFoldDB" id="A0A1E5L3M3"/>
<dbReference type="NCBIfam" id="TIGR01290">
    <property type="entry name" value="nifB"/>
    <property type="match status" value="1"/>
</dbReference>
<dbReference type="SFLD" id="SFLDS00029">
    <property type="entry name" value="Radical_SAM"/>
    <property type="match status" value="1"/>
</dbReference>
<dbReference type="SUPFAM" id="SSF53146">
    <property type="entry name" value="Nitrogenase accessory factor-like"/>
    <property type="match status" value="1"/>
</dbReference>
<dbReference type="SFLD" id="SFLDG01068">
    <property type="entry name" value="FeMo_cofactor_biosynthesis_pro"/>
    <property type="match status" value="1"/>
</dbReference>
<keyword evidence="10" id="KW-0456">Lyase</keyword>
<dbReference type="InterPro" id="IPR013785">
    <property type="entry name" value="Aldolase_TIM"/>
</dbReference>
<dbReference type="PROSITE" id="PS01305">
    <property type="entry name" value="MOAA_NIFB_PQQE"/>
    <property type="match status" value="1"/>
</dbReference>
<evidence type="ECO:0000256" key="1">
    <source>
        <dbReference type="ARBA" id="ARBA00001966"/>
    </source>
</evidence>
<proteinExistence type="inferred from homology"/>
<keyword evidence="8" id="KW-0411">Iron-sulfur</keyword>
<evidence type="ECO:0000256" key="3">
    <source>
        <dbReference type="ARBA" id="ARBA00006804"/>
    </source>
</evidence>
<protein>
    <submittedName>
        <fullName evidence="12">Nitrogenase cofactor biosynthesis protein NifB</fullName>
    </submittedName>
</protein>
<dbReference type="Pfam" id="PF04055">
    <property type="entry name" value="Radical_SAM"/>
    <property type="match status" value="1"/>
</dbReference>
<evidence type="ECO:0000256" key="10">
    <source>
        <dbReference type="ARBA" id="ARBA00023239"/>
    </source>
</evidence>
<name>A0A1E5L3M3_9FIRM</name>
<evidence type="ECO:0000259" key="11">
    <source>
        <dbReference type="PROSITE" id="PS51918"/>
    </source>
</evidence>
<comment type="similarity">
    <text evidence="3">Belongs to the radical SAM superfamily. NifB family.</text>
</comment>
<comment type="pathway">
    <text evidence="2">Cofactor biosynthesis; Fe-Mo cofactor biosynthesis.</text>
</comment>
<keyword evidence="5" id="KW-0949">S-adenosyl-L-methionine</keyword>
<keyword evidence="9" id="KW-0535">Nitrogen fixation</keyword>
<dbReference type="InterPro" id="IPR005980">
    <property type="entry name" value="Nase_CF_NifB"/>
</dbReference>
<evidence type="ECO:0000313" key="12">
    <source>
        <dbReference type="EMBL" id="OEH84676.1"/>
    </source>
</evidence>
<keyword evidence="7" id="KW-0408">Iron</keyword>
<dbReference type="SUPFAM" id="SSF102114">
    <property type="entry name" value="Radical SAM enzymes"/>
    <property type="match status" value="1"/>
</dbReference>
<dbReference type="UniPathway" id="UPA00782"/>
<dbReference type="InterPro" id="IPR000385">
    <property type="entry name" value="MoaA_NifB_PqqE_Fe-S-bd_CS"/>
</dbReference>
<organism evidence="12 13">
    <name type="scientific">Desulfuribacillus stibiiarsenatis</name>
    <dbReference type="NCBI Taxonomy" id="1390249"/>
    <lineage>
        <taxon>Bacteria</taxon>
        <taxon>Bacillati</taxon>
        <taxon>Bacillota</taxon>
        <taxon>Desulfuribacillia</taxon>
        <taxon>Desulfuribacillales</taxon>
        <taxon>Desulfuribacillaceae</taxon>
        <taxon>Desulfuribacillus</taxon>
    </lineage>
</organism>
<dbReference type="STRING" id="1390249.BHU72_09100"/>
<evidence type="ECO:0000256" key="4">
    <source>
        <dbReference type="ARBA" id="ARBA00022485"/>
    </source>
</evidence>
<dbReference type="Pfam" id="PF02579">
    <property type="entry name" value="Nitro_FeMo-Co"/>
    <property type="match status" value="1"/>
</dbReference>